<comment type="caution">
    <text evidence="3">The sequence shown here is derived from an EMBL/GenBank/DDBJ whole genome shotgun (WGS) entry which is preliminary data.</text>
</comment>
<reference evidence="3 4" key="1">
    <citation type="journal article" date="2019" name="Int. J. Syst. Evol. Microbiol.">
        <title>The Global Catalogue of Microorganisms (GCM) 10K type strain sequencing project: providing services to taxonomists for standard genome sequencing and annotation.</title>
        <authorList>
            <consortium name="The Broad Institute Genomics Platform"/>
            <consortium name="The Broad Institute Genome Sequencing Center for Infectious Disease"/>
            <person name="Wu L."/>
            <person name="Ma J."/>
        </authorList>
    </citation>
    <scope>NUCLEOTIDE SEQUENCE [LARGE SCALE GENOMIC DNA]</scope>
    <source>
        <strain evidence="3 4">JCM 15910</strain>
    </source>
</reference>
<dbReference type="InterPro" id="IPR035923">
    <property type="entry name" value="TT1751-like_sf"/>
</dbReference>
<name>A0ABN1M5U5_9SPHN</name>
<dbReference type="SUPFAM" id="SSF103247">
    <property type="entry name" value="TT1751-like"/>
    <property type="match status" value="1"/>
</dbReference>
<keyword evidence="4" id="KW-1185">Reference proteome</keyword>
<accession>A0ABN1M5U5</accession>
<feature type="domain" description="DUF302" evidence="2">
    <location>
        <begin position="69"/>
        <end position="130"/>
    </location>
</feature>
<protein>
    <submittedName>
        <fullName evidence="3">DUF302 domain-containing protein</fullName>
    </submittedName>
</protein>
<keyword evidence="1" id="KW-0732">Signal</keyword>
<dbReference type="PANTHER" id="PTHR38342">
    <property type="entry name" value="SLR5037 PROTEIN"/>
    <property type="match status" value="1"/>
</dbReference>
<evidence type="ECO:0000259" key="2">
    <source>
        <dbReference type="Pfam" id="PF03625"/>
    </source>
</evidence>
<dbReference type="Gene3D" id="3.30.310.70">
    <property type="entry name" value="TT1751-like domain"/>
    <property type="match status" value="1"/>
</dbReference>
<feature type="signal peptide" evidence="1">
    <location>
        <begin position="1"/>
        <end position="25"/>
    </location>
</feature>
<proteinExistence type="predicted"/>
<feature type="chain" id="PRO_5046608423" evidence="1">
    <location>
        <begin position="26"/>
        <end position="163"/>
    </location>
</feature>
<organism evidence="3 4">
    <name type="scientific">Sphingopyxis soli</name>
    <dbReference type="NCBI Taxonomy" id="592051"/>
    <lineage>
        <taxon>Bacteria</taxon>
        <taxon>Pseudomonadati</taxon>
        <taxon>Pseudomonadota</taxon>
        <taxon>Alphaproteobacteria</taxon>
        <taxon>Sphingomonadales</taxon>
        <taxon>Sphingomonadaceae</taxon>
        <taxon>Sphingopyxis</taxon>
    </lineage>
</organism>
<evidence type="ECO:0000313" key="4">
    <source>
        <dbReference type="Proteomes" id="UP001500738"/>
    </source>
</evidence>
<dbReference type="Proteomes" id="UP001500738">
    <property type="component" value="Unassembled WGS sequence"/>
</dbReference>
<evidence type="ECO:0000256" key="1">
    <source>
        <dbReference type="SAM" id="SignalP"/>
    </source>
</evidence>
<gene>
    <name evidence="3" type="ORF">GCM10009115_19800</name>
</gene>
<dbReference type="Pfam" id="PF03625">
    <property type="entry name" value="DUF302"/>
    <property type="match status" value="1"/>
</dbReference>
<sequence>MNRFKFLIPLFVTASFAAAVPVAHAQAAPVRAETAADVLSLRSANGFDETVSKLTADVAGKGIRHFATIDQADLARGANLPLKRSTLVLFGNPPLGVQFLQSNPLAGLDWPVRMLVTEDAAGAVTVSWTDFDAIARRYRITDRAAQFKMAGEVAASIASAATQ</sequence>
<dbReference type="InterPro" id="IPR005180">
    <property type="entry name" value="DUF302"/>
</dbReference>
<evidence type="ECO:0000313" key="3">
    <source>
        <dbReference type="EMBL" id="GAA0864606.1"/>
    </source>
</evidence>
<dbReference type="CDD" id="cd14797">
    <property type="entry name" value="DUF302"/>
    <property type="match status" value="1"/>
</dbReference>
<dbReference type="RefSeq" id="WP_215349348.1">
    <property type="nucleotide sequence ID" value="NZ_BAAAFE010000007.1"/>
</dbReference>
<dbReference type="EMBL" id="BAAAFE010000007">
    <property type="protein sequence ID" value="GAA0864606.1"/>
    <property type="molecule type" value="Genomic_DNA"/>
</dbReference>
<dbReference type="PANTHER" id="PTHR38342:SF2">
    <property type="entry name" value="INNER MEMBRANE OR EXPORTED"/>
    <property type="match status" value="1"/>
</dbReference>